<dbReference type="Proteomes" id="UP000193377">
    <property type="component" value="Unassembled WGS sequence"/>
</dbReference>
<proteinExistence type="predicted"/>
<dbReference type="EMBL" id="LNKD01000001">
    <property type="protein sequence ID" value="OSG88660.1"/>
    <property type="molecule type" value="Genomic_DNA"/>
</dbReference>
<evidence type="ECO:0000313" key="1">
    <source>
        <dbReference type="EMBL" id="OSG88660.1"/>
    </source>
</evidence>
<dbReference type="AlphaFoldDB" id="A0A1X2Z2P4"/>
<organism evidence="1 2">
    <name type="scientific">Bifidobacterium adolescentis</name>
    <dbReference type="NCBI Taxonomy" id="1680"/>
    <lineage>
        <taxon>Bacteria</taxon>
        <taxon>Bacillati</taxon>
        <taxon>Actinomycetota</taxon>
        <taxon>Actinomycetes</taxon>
        <taxon>Bifidobacteriales</taxon>
        <taxon>Bifidobacteriaceae</taxon>
        <taxon>Bifidobacterium</taxon>
    </lineage>
</organism>
<dbReference type="RefSeq" id="WP_085393271.1">
    <property type="nucleotide sequence ID" value="NZ_LNKD01000001.1"/>
</dbReference>
<gene>
    <name evidence="1" type="ORF">B0487_1579</name>
</gene>
<name>A0A1X2Z2P4_BIFAD</name>
<comment type="caution">
    <text evidence="1">The sequence shown here is derived from an EMBL/GenBank/DDBJ whole genome shotgun (WGS) entry which is preliminary data.</text>
</comment>
<reference evidence="1 2" key="1">
    <citation type="journal article" date="2016" name="Sci. Rep.">
        <title>Evaluation of genetic diversity among strains of the human gut commensal Bifidobacterium adolescentis.</title>
        <authorList>
            <person name="Duranti S."/>
            <person name="Milani C."/>
            <person name="Lugli G.A."/>
            <person name="Mancabelli L."/>
            <person name="Turroni F."/>
            <person name="Ferrario C."/>
            <person name="Mangifesta M."/>
            <person name="Viappiani A."/>
            <person name="Sanchez B."/>
            <person name="Margolles A."/>
            <person name="van Sinderen D."/>
            <person name="Ventura M."/>
        </authorList>
    </citation>
    <scope>NUCLEOTIDE SEQUENCE [LARGE SCALE GENOMIC DNA]</scope>
    <source>
        <strain evidence="1 2">487B</strain>
    </source>
</reference>
<protein>
    <submittedName>
        <fullName evidence="1">Uncharacterized protein</fullName>
    </submittedName>
</protein>
<sequence length="171" mass="18922">MGIEIYEQDKYATHVVTSKGEIKYECSARNVAEAIVKEHNKHDGEDQWHVGTTVTLVSAKNSAWRAEALIDWDKVKTGKNTPAKCVKVTVSETQTNLQESKPKVSATYLLAEGDRPYEYMRWHATASDKDVAMVLAKQAAVKALEAYLEKIGKTVKTSVKPTVKPSGKAVK</sequence>
<evidence type="ECO:0000313" key="2">
    <source>
        <dbReference type="Proteomes" id="UP000193377"/>
    </source>
</evidence>
<accession>A0A1X2Z2P4</accession>